<dbReference type="EMBL" id="CP058649">
    <property type="protein sequence ID" value="QUI21221.1"/>
    <property type="molecule type" value="Genomic_DNA"/>
</dbReference>
<dbReference type="Pfam" id="PF13320">
    <property type="entry name" value="GH123_cat"/>
    <property type="match status" value="1"/>
</dbReference>
<accession>A0A8J8SF42</accession>
<keyword evidence="3" id="KW-1185">Reference proteome</keyword>
<sequence length="580" mass="67042">MELTYRLEDESYKYVYGSYMVPNKKQSPPFPKQYCCKNDWAVAQLILRADVAMQVNVSGEACFYPKGALDEIRVAVDVPGIDPSQIKVQLVGLIKDDDHQYKSDLLMDEGNIFVEAEKEQAIWIQINVGEDIKPATYNASIKLYHKNLFEDETLMGETSFELDVLDMVLDDPKDYTFHLDLWQHNSNIARKYQVPLWSDAHFAIIENYVKSLAELGQKAVTLVVSEVPWSGQDSMYDKINPSNFYEYSMVQLTLEESGNWVYDFSVLDRYLDLCAVYGIDKEIEVFGLINIWLAEDAGFGKVIEDASDAIRLRYYDAAQGTYRYMRKKADLAAYVKALEGFFRKKGVLERVRLLADEPSDLDVFIDKINEMKALAPGFHYKVAINHIEFMGKNIPHVVDYCPSLTCACDKYDELVDVQKNVNGSVTYYVCCVQAYPNTFLRSPAIESRIIPWIAWVLGLDGFLRWNYTVWPDNPINHLSVHYPNWPAGDTNFVYPGKNGSPMLTIRYMNLKRGIRDYEIIRQYVHQYNAQEEVKNLLKKVFYWEHTADMNHKQPKDLYAFDQQAYNNIIHHMLTKLSADS</sequence>
<evidence type="ECO:0000259" key="1">
    <source>
        <dbReference type="Pfam" id="PF13320"/>
    </source>
</evidence>
<evidence type="ECO:0000313" key="2">
    <source>
        <dbReference type="EMBL" id="QUI21221.1"/>
    </source>
</evidence>
<proteinExistence type="predicted"/>
<organism evidence="2 3">
    <name type="scientific">Vallitalea pronyensis</name>
    <dbReference type="NCBI Taxonomy" id="1348613"/>
    <lineage>
        <taxon>Bacteria</taxon>
        <taxon>Bacillati</taxon>
        <taxon>Bacillota</taxon>
        <taxon>Clostridia</taxon>
        <taxon>Lachnospirales</taxon>
        <taxon>Vallitaleaceae</taxon>
        <taxon>Vallitalea</taxon>
    </lineage>
</organism>
<dbReference type="Proteomes" id="UP000683246">
    <property type="component" value="Chromosome"/>
</dbReference>
<gene>
    <name evidence="2" type="ORF">HZI73_02500</name>
</gene>
<evidence type="ECO:0000313" key="3">
    <source>
        <dbReference type="Proteomes" id="UP000683246"/>
    </source>
</evidence>
<dbReference type="InterPro" id="IPR025150">
    <property type="entry name" value="GH123_cat"/>
</dbReference>
<protein>
    <submittedName>
        <fullName evidence="2">DUF4091 domain-containing protein</fullName>
    </submittedName>
</protein>
<feature type="domain" description="Glycoside hydrolase 123 catalytic" evidence="1">
    <location>
        <begin position="182"/>
        <end position="521"/>
    </location>
</feature>
<reference evidence="2" key="1">
    <citation type="submission" date="2020-07" db="EMBL/GenBank/DDBJ databases">
        <title>Vallitalea pronyensis genome.</title>
        <authorList>
            <person name="Postec A."/>
        </authorList>
    </citation>
    <scope>NUCLEOTIDE SEQUENCE</scope>
    <source>
        <strain evidence="2">FatNI3</strain>
    </source>
</reference>
<dbReference type="KEGG" id="vpy:HZI73_02500"/>
<dbReference type="RefSeq" id="WP_212696685.1">
    <property type="nucleotide sequence ID" value="NZ_CP058649.1"/>
</dbReference>
<name>A0A8J8SF42_9FIRM</name>
<dbReference type="AlphaFoldDB" id="A0A8J8SF42"/>